<feature type="compositionally biased region" description="Basic residues" evidence="1">
    <location>
        <begin position="84"/>
        <end position="93"/>
    </location>
</feature>
<protein>
    <submittedName>
        <fullName evidence="2">Uncharacterized protein</fullName>
    </submittedName>
</protein>
<feature type="compositionally biased region" description="Polar residues" evidence="1">
    <location>
        <begin position="50"/>
        <end position="67"/>
    </location>
</feature>
<feature type="region of interest" description="Disordered" evidence="1">
    <location>
        <begin position="169"/>
        <end position="340"/>
    </location>
</feature>
<dbReference type="AlphaFoldDB" id="A0A8S9RDV1"/>
<dbReference type="EMBL" id="QGKX02000095">
    <property type="protein sequence ID" value="KAF3570869.1"/>
    <property type="molecule type" value="Genomic_DNA"/>
</dbReference>
<feature type="compositionally biased region" description="Basic and acidic residues" evidence="1">
    <location>
        <begin position="183"/>
        <end position="233"/>
    </location>
</feature>
<evidence type="ECO:0000256" key="1">
    <source>
        <dbReference type="SAM" id="MobiDB-lite"/>
    </source>
</evidence>
<dbReference type="Proteomes" id="UP000712600">
    <property type="component" value="Unassembled WGS sequence"/>
</dbReference>
<reference evidence="2" key="1">
    <citation type="submission" date="2019-12" db="EMBL/GenBank/DDBJ databases">
        <title>Genome sequencing and annotation of Brassica cretica.</title>
        <authorList>
            <person name="Studholme D.J."/>
            <person name="Sarris P."/>
        </authorList>
    </citation>
    <scope>NUCLEOTIDE SEQUENCE</scope>
    <source>
        <strain evidence="2">PFS-109/04</strain>
        <tissue evidence="2">Leaf</tissue>
    </source>
</reference>
<proteinExistence type="predicted"/>
<evidence type="ECO:0000313" key="2">
    <source>
        <dbReference type="EMBL" id="KAF3570869.1"/>
    </source>
</evidence>
<feature type="compositionally biased region" description="Basic and acidic residues" evidence="1">
    <location>
        <begin position="105"/>
        <end position="117"/>
    </location>
</feature>
<feature type="compositionally biased region" description="Basic and acidic residues" evidence="1">
    <location>
        <begin position="299"/>
        <end position="312"/>
    </location>
</feature>
<comment type="caution">
    <text evidence="2">The sequence shown here is derived from an EMBL/GenBank/DDBJ whole genome shotgun (WGS) entry which is preliminary data.</text>
</comment>
<evidence type="ECO:0000313" key="3">
    <source>
        <dbReference type="Proteomes" id="UP000712600"/>
    </source>
</evidence>
<feature type="compositionally biased region" description="Polar residues" evidence="1">
    <location>
        <begin position="314"/>
        <end position="340"/>
    </location>
</feature>
<gene>
    <name evidence="2" type="ORF">F2Q69_00060345</name>
</gene>
<organism evidence="2 3">
    <name type="scientific">Brassica cretica</name>
    <name type="common">Mustard</name>
    <dbReference type="NCBI Taxonomy" id="69181"/>
    <lineage>
        <taxon>Eukaryota</taxon>
        <taxon>Viridiplantae</taxon>
        <taxon>Streptophyta</taxon>
        <taxon>Embryophyta</taxon>
        <taxon>Tracheophyta</taxon>
        <taxon>Spermatophyta</taxon>
        <taxon>Magnoliopsida</taxon>
        <taxon>eudicotyledons</taxon>
        <taxon>Gunneridae</taxon>
        <taxon>Pentapetalae</taxon>
        <taxon>rosids</taxon>
        <taxon>malvids</taxon>
        <taxon>Brassicales</taxon>
        <taxon>Brassicaceae</taxon>
        <taxon>Brassiceae</taxon>
        <taxon>Brassica</taxon>
    </lineage>
</organism>
<name>A0A8S9RDV1_BRACR</name>
<feature type="region of interest" description="Disordered" evidence="1">
    <location>
        <begin position="1"/>
        <end position="141"/>
    </location>
</feature>
<sequence>MSSTPGGPTPKAGERQPSNAATDASAEMGKSSQTNLGGTRPPTNAAIDATLSTAKNASSATPCTARTNHPVEPMTSEAPLALERKRRKSAKRRSSNDVTILTGEEGERKKEEGDRKGQNFHVSDMQRPPRQAWNKWSQKDDSKRYYEFHKRNGHSTMECRHLQEYLVGKYQRGEIKPPYSKRARTEAENRRDDHRRTPPRREPARVEREIKSESHTVVKYPKRERPDERHEDNLPPPPRRRINIIMRGSPQAARIAVTTEGPDDHDKKLKGKLRRRKKASGKDAKVKHVVIGKESIGSQDEKKTPPPNEKENIPQATGTEETPSSPAKQGQTQTEANINN</sequence>
<feature type="compositionally biased region" description="Basic residues" evidence="1">
    <location>
        <begin position="268"/>
        <end position="279"/>
    </location>
</feature>
<accession>A0A8S9RDV1</accession>